<feature type="binding site" evidence="3">
    <location>
        <position position="105"/>
    </location>
    <ligand>
        <name>Mg(2+)</name>
        <dbReference type="ChEBI" id="CHEBI:18420"/>
    </ligand>
</feature>
<accession>A0A386WX18</accession>
<keyword evidence="1 6" id="KW-0808">Transferase</keyword>
<proteinExistence type="predicted"/>
<feature type="domain" description="4'-phosphopantetheinyl transferase" evidence="4">
    <location>
        <begin position="102"/>
        <end position="174"/>
    </location>
</feature>
<dbReference type="SUPFAM" id="SSF56214">
    <property type="entry name" value="4'-phosphopantetheinyl transferase"/>
    <property type="match status" value="1"/>
</dbReference>
<gene>
    <name evidence="6" type="ORF">CSH63_31960</name>
</gene>
<feature type="binding site" evidence="2">
    <location>
        <position position="39"/>
    </location>
    <ligand>
        <name>CoA</name>
        <dbReference type="ChEBI" id="CHEBI:57287"/>
    </ligand>
</feature>
<feature type="binding site" evidence="2">
    <location>
        <begin position="83"/>
        <end position="84"/>
    </location>
    <ligand>
        <name>CoA</name>
        <dbReference type="ChEBI" id="CHEBI:57287"/>
    </ligand>
</feature>
<name>A0A386WX18_9ACTN</name>
<evidence type="ECO:0000256" key="2">
    <source>
        <dbReference type="PIRSR" id="PIRSR603542-1"/>
    </source>
</evidence>
<dbReference type="GO" id="GO:0008897">
    <property type="term" value="F:holo-[acyl-carrier-protein] synthase activity"/>
    <property type="evidence" value="ECO:0007669"/>
    <property type="project" value="InterPro"/>
</dbReference>
<reference evidence="6 7" key="1">
    <citation type="submission" date="2017-10" db="EMBL/GenBank/DDBJ databases">
        <title>Integration of genomic and chemical information greatly accelerates assignment of the full stereostructure of myelolactone, a potent inhibitor of myeloma from a marine-derived Micromonospora.</title>
        <authorList>
            <person name="Kim M.C."/>
            <person name="Machado H."/>
            <person name="Jensen P.R."/>
            <person name="Fenical W."/>
        </authorList>
    </citation>
    <scope>NUCLEOTIDE SEQUENCE [LARGE SCALE GENOMIC DNA]</scope>
    <source>
        <strain evidence="6 7">CNY-010</strain>
    </source>
</reference>
<dbReference type="Pfam" id="PF01648">
    <property type="entry name" value="ACPS"/>
    <property type="match status" value="1"/>
</dbReference>
<evidence type="ECO:0000256" key="1">
    <source>
        <dbReference type="ARBA" id="ARBA00022679"/>
    </source>
</evidence>
<keyword evidence="3" id="KW-0460">Magnesium</keyword>
<evidence type="ECO:0000259" key="4">
    <source>
        <dbReference type="Pfam" id="PF01648"/>
    </source>
</evidence>
<feature type="binding site" evidence="2">
    <location>
        <position position="154"/>
    </location>
    <ligand>
        <name>CoA</name>
        <dbReference type="ChEBI" id="CHEBI:57287"/>
    </ligand>
</feature>
<dbReference type="AlphaFoldDB" id="A0A386WX18"/>
<dbReference type="InterPro" id="IPR003542">
    <property type="entry name" value="Enbac_synth_compD-like"/>
</dbReference>
<dbReference type="InterPro" id="IPR041354">
    <property type="entry name" value="4PPT_N"/>
</dbReference>
<dbReference type="InterPro" id="IPR037143">
    <property type="entry name" value="4-PPantetheinyl_Trfase_dom_sf"/>
</dbReference>
<dbReference type="GO" id="GO:0009366">
    <property type="term" value="C:enterobactin synthetase complex"/>
    <property type="evidence" value="ECO:0007669"/>
    <property type="project" value="InterPro"/>
</dbReference>
<organism evidence="6 7">
    <name type="scientific">Micromonospora tulbaghiae</name>
    <dbReference type="NCBI Taxonomy" id="479978"/>
    <lineage>
        <taxon>Bacteria</taxon>
        <taxon>Bacillati</taxon>
        <taxon>Actinomycetota</taxon>
        <taxon>Actinomycetes</taxon>
        <taxon>Micromonosporales</taxon>
        <taxon>Micromonosporaceae</taxon>
        <taxon>Micromonospora</taxon>
    </lineage>
</organism>
<dbReference type="GO" id="GO:0005886">
    <property type="term" value="C:plasma membrane"/>
    <property type="evidence" value="ECO:0007669"/>
    <property type="project" value="TreeGrafter"/>
</dbReference>
<dbReference type="EMBL" id="CP024087">
    <property type="protein sequence ID" value="AYF31970.1"/>
    <property type="molecule type" value="Genomic_DNA"/>
</dbReference>
<dbReference type="GO" id="GO:0009239">
    <property type="term" value="P:enterobactin biosynthetic process"/>
    <property type="evidence" value="ECO:0007669"/>
    <property type="project" value="InterPro"/>
</dbReference>
<feature type="binding site" evidence="2">
    <location>
        <position position="164"/>
    </location>
    <ligand>
        <name>CoA</name>
        <dbReference type="ChEBI" id="CHEBI:57287"/>
    </ligand>
</feature>
<dbReference type="KEGG" id="mtua:CSH63_31960"/>
<dbReference type="InterPro" id="IPR008278">
    <property type="entry name" value="4-PPantetheinyl_Trfase_dom"/>
</dbReference>
<dbReference type="Proteomes" id="UP000267804">
    <property type="component" value="Chromosome"/>
</dbReference>
<dbReference type="RefSeq" id="WP_120573374.1">
    <property type="nucleotide sequence ID" value="NZ_CP024087.1"/>
</dbReference>
<sequence>MIAGILPRGVVAVEAYDDAVPVRLFPAEEELIRNAVEKRRTEFSTARRCAREALAMLGHPPAPILSGERGAPVWPAGVVGSITHCAGYRTAVVAPAADFWTIGVDAEPNEPLPEGVLAAIALPGELDAVARLRATEPGTHWDRLLFCAKEAVYKAWFPLTRRWLGFEEAVVRVDPVTCRFEARLLVAASPGGRPLPCFRGRFVTAGMLMATAIAVPAQC</sequence>
<feature type="binding site" evidence="3">
    <location>
        <position position="106"/>
    </location>
    <ligand>
        <name>Mg(2+)</name>
        <dbReference type="ChEBI" id="CHEBI:18420"/>
    </ligand>
</feature>
<dbReference type="PANTHER" id="PTHR38096">
    <property type="entry name" value="ENTEROBACTIN SYNTHASE COMPONENT D"/>
    <property type="match status" value="1"/>
</dbReference>
<comment type="cofactor">
    <cofactor evidence="3">
        <name>Mg(2+)</name>
        <dbReference type="ChEBI" id="CHEBI:18420"/>
    </cofactor>
</comment>
<evidence type="ECO:0000313" key="6">
    <source>
        <dbReference type="EMBL" id="AYF31970.1"/>
    </source>
</evidence>
<dbReference type="Pfam" id="PF17837">
    <property type="entry name" value="4PPT_N"/>
    <property type="match status" value="1"/>
</dbReference>
<dbReference type="PRINTS" id="PR01399">
    <property type="entry name" value="ENTSNTHTASED"/>
</dbReference>
<feature type="domain" description="4'-phosphopantetheinyl transferase N-terminal" evidence="5">
    <location>
        <begin position="27"/>
        <end position="94"/>
    </location>
</feature>
<evidence type="ECO:0000259" key="5">
    <source>
        <dbReference type="Pfam" id="PF17837"/>
    </source>
</evidence>
<protein>
    <submittedName>
        <fullName evidence="6">4'-phosphopantetheinyl transferase</fullName>
    </submittedName>
</protein>
<dbReference type="PANTHER" id="PTHR38096:SF1">
    <property type="entry name" value="ENTEROBACTIN SYNTHASE COMPONENT D"/>
    <property type="match status" value="1"/>
</dbReference>
<evidence type="ECO:0000256" key="3">
    <source>
        <dbReference type="PIRSR" id="PIRSR603542-2"/>
    </source>
</evidence>
<feature type="binding site" evidence="2">
    <location>
        <position position="47"/>
    </location>
    <ligand>
        <name>CoA</name>
        <dbReference type="ChEBI" id="CHEBI:57287"/>
    </ligand>
</feature>
<evidence type="ECO:0000313" key="7">
    <source>
        <dbReference type="Proteomes" id="UP000267804"/>
    </source>
</evidence>
<dbReference type="GO" id="GO:0000287">
    <property type="term" value="F:magnesium ion binding"/>
    <property type="evidence" value="ECO:0007669"/>
    <property type="project" value="InterPro"/>
</dbReference>
<keyword evidence="3" id="KW-0479">Metal-binding</keyword>
<feature type="binding site" evidence="3">
    <location>
        <position position="107"/>
    </location>
    <ligand>
        <name>Mg(2+)</name>
        <dbReference type="ChEBI" id="CHEBI:18420"/>
    </ligand>
</feature>
<feature type="binding site" evidence="2">
    <location>
        <position position="105"/>
    </location>
    <ligand>
        <name>CoA</name>
        <dbReference type="ChEBI" id="CHEBI:57287"/>
    </ligand>
</feature>
<feature type="binding site" evidence="2">
    <location>
        <position position="150"/>
    </location>
    <ligand>
        <name>CoA</name>
        <dbReference type="ChEBI" id="CHEBI:57287"/>
    </ligand>
</feature>